<dbReference type="InterPro" id="IPR057259">
    <property type="entry name" value="Ribosomal_L19e"/>
</dbReference>
<organism evidence="5 6">
    <name type="scientific">Capsicum baccatum</name>
    <name type="common">Peruvian pepper</name>
    <dbReference type="NCBI Taxonomy" id="33114"/>
    <lineage>
        <taxon>Eukaryota</taxon>
        <taxon>Viridiplantae</taxon>
        <taxon>Streptophyta</taxon>
        <taxon>Embryophyta</taxon>
        <taxon>Tracheophyta</taxon>
        <taxon>Spermatophyta</taxon>
        <taxon>Magnoliopsida</taxon>
        <taxon>eudicotyledons</taxon>
        <taxon>Gunneridae</taxon>
        <taxon>Pentapetalae</taxon>
        <taxon>asterids</taxon>
        <taxon>lamiids</taxon>
        <taxon>Solanales</taxon>
        <taxon>Solanaceae</taxon>
        <taxon>Solanoideae</taxon>
        <taxon>Capsiceae</taxon>
        <taxon>Capsicum</taxon>
    </lineage>
</organism>
<protein>
    <submittedName>
        <fullName evidence="5">60S ribosomal protein L19-1</fullName>
    </submittedName>
</protein>
<dbReference type="InterPro" id="IPR057260">
    <property type="entry name" value="Ribosomal_L19e_C"/>
</dbReference>
<dbReference type="EMBL" id="MLFT02000204">
    <property type="protein sequence ID" value="PHT28611.1"/>
    <property type="molecule type" value="Genomic_DNA"/>
</dbReference>
<reference evidence="6" key="2">
    <citation type="journal article" date="2017" name="J. Anim. Genet.">
        <title>Multiple reference genome sequences of hot pepper reveal the massive evolution of plant disease resistance genes by retroduplication.</title>
        <authorList>
            <person name="Kim S."/>
            <person name="Park J."/>
            <person name="Yeom S.-I."/>
            <person name="Kim Y.-M."/>
            <person name="Seo E."/>
            <person name="Kim K.-T."/>
            <person name="Kim M.-S."/>
            <person name="Lee J.M."/>
            <person name="Cheong K."/>
            <person name="Shin H.-S."/>
            <person name="Kim S.-B."/>
            <person name="Han K."/>
            <person name="Lee J."/>
            <person name="Park M."/>
            <person name="Lee H.-A."/>
            <person name="Lee H.-Y."/>
            <person name="Lee Y."/>
            <person name="Oh S."/>
            <person name="Lee J.H."/>
            <person name="Choi E."/>
            <person name="Choi E."/>
            <person name="Lee S.E."/>
            <person name="Jeon J."/>
            <person name="Kim H."/>
            <person name="Choi G."/>
            <person name="Song H."/>
            <person name="Lee J."/>
            <person name="Lee S.-C."/>
            <person name="Kwon J.-K."/>
            <person name="Lee H.-Y."/>
            <person name="Koo N."/>
            <person name="Hong Y."/>
            <person name="Kim R.W."/>
            <person name="Kang W.-H."/>
            <person name="Huh J.H."/>
            <person name="Kang B.-C."/>
            <person name="Yang T.-J."/>
            <person name="Lee Y.-H."/>
            <person name="Bennetzen J.L."/>
            <person name="Choi D."/>
        </authorList>
    </citation>
    <scope>NUCLEOTIDE SEQUENCE [LARGE SCALE GENOMIC DNA]</scope>
    <source>
        <strain evidence="6">cv. PBC81</strain>
    </source>
</reference>
<evidence type="ECO:0000256" key="1">
    <source>
        <dbReference type="ARBA" id="ARBA00011082"/>
    </source>
</evidence>
<dbReference type="AlphaFoldDB" id="A0A2G2V6I8"/>
<evidence type="ECO:0000256" key="3">
    <source>
        <dbReference type="ARBA" id="ARBA00023274"/>
    </source>
</evidence>
<dbReference type="Proteomes" id="UP000224567">
    <property type="component" value="Unassembled WGS sequence"/>
</dbReference>
<feature type="domain" description="Large ribosomal subunit protein eL19" evidence="4">
    <location>
        <begin position="3"/>
        <end position="135"/>
    </location>
</feature>
<dbReference type="PANTHER" id="PTHR10722">
    <property type="entry name" value="60S RIBOSOMAL PROTEIN L19"/>
    <property type="match status" value="1"/>
</dbReference>
<dbReference type="GO" id="GO:0003723">
    <property type="term" value="F:RNA binding"/>
    <property type="evidence" value="ECO:0007669"/>
    <property type="project" value="InterPro"/>
</dbReference>
<evidence type="ECO:0000313" key="5">
    <source>
        <dbReference type="EMBL" id="PHT28611.1"/>
    </source>
</evidence>
<evidence type="ECO:0000313" key="6">
    <source>
        <dbReference type="Proteomes" id="UP000224567"/>
    </source>
</evidence>
<dbReference type="Gene3D" id="1.10.1650.10">
    <property type="match status" value="1"/>
</dbReference>
<proteinExistence type="inferred from homology"/>
<dbReference type="GO" id="GO:0022625">
    <property type="term" value="C:cytosolic large ribosomal subunit"/>
    <property type="evidence" value="ECO:0007669"/>
    <property type="project" value="InterPro"/>
</dbReference>
<dbReference type="Pfam" id="PF25476">
    <property type="entry name" value="Ribosomal_L19e_C"/>
    <property type="match status" value="1"/>
</dbReference>
<sequence length="140" mass="16483">MVLLKLQKWLAASVLTCGRGKVWLDPNEGNEISMANSYQNMRILVKDGFIIWKQTEIHSRYYARRMKKAKSKGCHSRYSKQKGTIEVKLPTKVLWMRRMIVLRSLLPKYRESKKIDKHMYHDIYIKVKGALDIRSVCRGP</sequence>
<reference evidence="5 6" key="1">
    <citation type="journal article" date="2017" name="Genome Biol.">
        <title>New reference genome sequences of hot pepper reveal the massive evolution of plant disease-resistance genes by retroduplication.</title>
        <authorList>
            <person name="Kim S."/>
            <person name="Park J."/>
            <person name="Yeom S.I."/>
            <person name="Kim Y.M."/>
            <person name="Seo E."/>
            <person name="Kim K.T."/>
            <person name="Kim M.S."/>
            <person name="Lee J.M."/>
            <person name="Cheong K."/>
            <person name="Shin H.S."/>
            <person name="Kim S.B."/>
            <person name="Han K."/>
            <person name="Lee J."/>
            <person name="Park M."/>
            <person name="Lee H.A."/>
            <person name="Lee H.Y."/>
            <person name="Lee Y."/>
            <person name="Oh S."/>
            <person name="Lee J.H."/>
            <person name="Choi E."/>
            <person name="Choi E."/>
            <person name="Lee S.E."/>
            <person name="Jeon J."/>
            <person name="Kim H."/>
            <person name="Choi G."/>
            <person name="Song H."/>
            <person name="Lee J."/>
            <person name="Lee S.C."/>
            <person name="Kwon J.K."/>
            <person name="Lee H.Y."/>
            <person name="Koo N."/>
            <person name="Hong Y."/>
            <person name="Kim R.W."/>
            <person name="Kang W.H."/>
            <person name="Huh J.H."/>
            <person name="Kang B.C."/>
            <person name="Yang T.J."/>
            <person name="Lee Y.H."/>
            <person name="Bennetzen J.L."/>
            <person name="Choi D."/>
        </authorList>
    </citation>
    <scope>NUCLEOTIDE SEQUENCE [LARGE SCALE GENOMIC DNA]</scope>
    <source>
        <strain evidence="6">cv. PBC81</strain>
    </source>
</reference>
<dbReference type="InterPro" id="IPR035970">
    <property type="entry name" value="60S_ribosomal_eL19_sf"/>
</dbReference>
<dbReference type="SUPFAM" id="SSF48140">
    <property type="entry name" value="Ribosomal protein L19 (L19e)"/>
    <property type="match status" value="1"/>
</dbReference>
<dbReference type="STRING" id="33114.A0A2G2V6I8"/>
<comment type="similarity">
    <text evidence="1">Belongs to the eukaryotic ribosomal protein eL19 family.</text>
</comment>
<dbReference type="Gene3D" id="1.10.1200.240">
    <property type="match status" value="1"/>
</dbReference>
<dbReference type="OrthoDB" id="5407653at2759"/>
<dbReference type="SMART" id="SM01416">
    <property type="entry name" value="Ribosomal_L19e"/>
    <property type="match status" value="1"/>
</dbReference>
<keyword evidence="2 5" id="KW-0689">Ribosomal protein</keyword>
<keyword evidence="3" id="KW-0687">Ribonucleoprotein</keyword>
<evidence type="ECO:0000256" key="2">
    <source>
        <dbReference type="ARBA" id="ARBA00022980"/>
    </source>
</evidence>
<name>A0A2G2V6I8_CAPBA</name>
<dbReference type="InterPro" id="IPR039547">
    <property type="entry name" value="Ribosomal_eL19"/>
</dbReference>
<gene>
    <name evidence="5" type="ORF">CQW23_31790</name>
</gene>
<comment type="caution">
    <text evidence="5">The sequence shown here is derived from an EMBL/GenBank/DDBJ whole genome shotgun (WGS) entry which is preliminary data.</text>
</comment>
<dbReference type="FunFam" id="1.10.1650.10:FF:000001">
    <property type="entry name" value="Ribosomal protein L19"/>
    <property type="match status" value="1"/>
</dbReference>
<keyword evidence="6" id="KW-1185">Reference proteome</keyword>
<evidence type="ECO:0000259" key="4">
    <source>
        <dbReference type="SMART" id="SM01416"/>
    </source>
</evidence>
<dbReference type="InterPro" id="IPR015972">
    <property type="entry name" value="Ribosomal_eL19_dom1"/>
</dbReference>
<accession>A0A2G2V6I8</accession>
<dbReference type="Pfam" id="PF01280">
    <property type="entry name" value="Ribosomal_L19e"/>
    <property type="match status" value="1"/>
</dbReference>
<dbReference type="InterPro" id="IPR000196">
    <property type="entry name" value="Ribosomal_eL19_dom"/>
</dbReference>
<dbReference type="GO" id="GO:0003735">
    <property type="term" value="F:structural constituent of ribosome"/>
    <property type="evidence" value="ECO:0007669"/>
    <property type="project" value="InterPro"/>
</dbReference>
<dbReference type="GO" id="GO:0006412">
    <property type="term" value="P:translation"/>
    <property type="evidence" value="ECO:0007669"/>
    <property type="project" value="InterPro"/>
</dbReference>